<keyword evidence="9" id="KW-0460">Magnesium</keyword>
<name>X0TPE2_9ZZZZ</name>
<evidence type="ECO:0000256" key="10">
    <source>
        <dbReference type="ARBA" id="ARBA00032441"/>
    </source>
</evidence>
<dbReference type="GO" id="GO:0005524">
    <property type="term" value="F:ATP binding"/>
    <property type="evidence" value="ECO:0007669"/>
    <property type="project" value="UniProtKB-KW"/>
</dbReference>
<sequence>MNKTIIAHSSLEMEEIGIDLASMLTDGIVVSLVGPLGAGKTTLVKGIAKGLLITDIVVSPSYLLARDYYGRLALHHLDAYRISSLGELAEVGLDQLLPPAEGVTVIEWPNRIEGIVEISDIVIRIILLEDGKREVAIAKE</sequence>
<dbReference type="InterPro" id="IPR027417">
    <property type="entry name" value="P-loop_NTPase"/>
</dbReference>
<dbReference type="Pfam" id="PF02367">
    <property type="entry name" value="TsaE"/>
    <property type="match status" value="1"/>
</dbReference>
<gene>
    <name evidence="11" type="ORF">S01H1_18134</name>
</gene>
<evidence type="ECO:0000256" key="2">
    <source>
        <dbReference type="ARBA" id="ARBA00007599"/>
    </source>
</evidence>
<organism evidence="11">
    <name type="scientific">marine sediment metagenome</name>
    <dbReference type="NCBI Taxonomy" id="412755"/>
    <lineage>
        <taxon>unclassified sequences</taxon>
        <taxon>metagenomes</taxon>
        <taxon>ecological metagenomes</taxon>
    </lineage>
</organism>
<dbReference type="NCBIfam" id="TIGR00150">
    <property type="entry name" value="T6A_YjeE"/>
    <property type="match status" value="1"/>
</dbReference>
<accession>X0TPE2</accession>
<dbReference type="GO" id="GO:0046872">
    <property type="term" value="F:metal ion binding"/>
    <property type="evidence" value="ECO:0007669"/>
    <property type="project" value="UniProtKB-KW"/>
</dbReference>
<evidence type="ECO:0000256" key="7">
    <source>
        <dbReference type="ARBA" id="ARBA00022741"/>
    </source>
</evidence>
<dbReference type="Gene3D" id="3.40.50.300">
    <property type="entry name" value="P-loop containing nucleotide triphosphate hydrolases"/>
    <property type="match status" value="1"/>
</dbReference>
<comment type="similarity">
    <text evidence="2">Belongs to the TsaE family.</text>
</comment>
<dbReference type="EMBL" id="BARS01009673">
    <property type="protein sequence ID" value="GAF77965.1"/>
    <property type="molecule type" value="Genomic_DNA"/>
</dbReference>
<dbReference type="GO" id="GO:0002949">
    <property type="term" value="P:tRNA threonylcarbamoyladenosine modification"/>
    <property type="evidence" value="ECO:0007669"/>
    <property type="project" value="InterPro"/>
</dbReference>
<evidence type="ECO:0000256" key="9">
    <source>
        <dbReference type="ARBA" id="ARBA00022842"/>
    </source>
</evidence>
<dbReference type="PANTHER" id="PTHR33540:SF2">
    <property type="entry name" value="TRNA THREONYLCARBAMOYLADENOSINE BIOSYNTHESIS PROTEIN TSAE"/>
    <property type="match status" value="1"/>
</dbReference>
<reference evidence="11" key="1">
    <citation type="journal article" date="2014" name="Front. Microbiol.">
        <title>High frequency of phylogenetically diverse reductive dehalogenase-homologous genes in deep subseafloor sedimentary metagenomes.</title>
        <authorList>
            <person name="Kawai M."/>
            <person name="Futagami T."/>
            <person name="Toyoda A."/>
            <person name="Takaki Y."/>
            <person name="Nishi S."/>
            <person name="Hori S."/>
            <person name="Arai W."/>
            <person name="Tsubouchi T."/>
            <person name="Morono Y."/>
            <person name="Uchiyama I."/>
            <person name="Ito T."/>
            <person name="Fujiyama A."/>
            <person name="Inagaki F."/>
            <person name="Takami H."/>
        </authorList>
    </citation>
    <scope>NUCLEOTIDE SEQUENCE</scope>
    <source>
        <strain evidence="11">Expedition CK06-06</strain>
    </source>
</reference>
<keyword evidence="4" id="KW-0963">Cytoplasm</keyword>
<proteinExistence type="inferred from homology"/>
<dbReference type="SUPFAM" id="SSF52540">
    <property type="entry name" value="P-loop containing nucleoside triphosphate hydrolases"/>
    <property type="match status" value="1"/>
</dbReference>
<dbReference type="PANTHER" id="PTHR33540">
    <property type="entry name" value="TRNA THREONYLCARBAMOYLADENOSINE BIOSYNTHESIS PROTEIN TSAE"/>
    <property type="match status" value="1"/>
</dbReference>
<evidence type="ECO:0000256" key="6">
    <source>
        <dbReference type="ARBA" id="ARBA00022723"/>
    </source>
</evidence>
<evidence type="ECO:0000256" key="8">
    <source>
        <dbReference type="ARBA" id="ARBA00022840"/>
    </source>
</evidence>
<keyword evidence="8" id="KW-0067">ATP-binding</keyword>
<evidence type="ECO:0000256" key="1">
    <source>
        <dbReference type="ARBA" id="ARBA00004496"/>
    </source>
</evidence>
<keyword evidence="7" id="KW-0547">Nucleotide-binding</keyword>
<dbReference type="InterPro" id="IPR003442">
    <property type="entry name" value="T6A_TsaE"/>
</dbReference>
<evidence type="ECO:0000256" key="4">
    <source>
        <dbReference type="ARBA" id="ARBA00022490"/>
    </source>
</evidence>
<evidence type="ECO:0000313" key="11">
    <source>
        <dbReference type="EMBL" id="GAF77965.1"/>
    </source>
</evidence>
<keyword evidence="5" id="KW-0819">tRNA processing</keyword>
<protein>
    <recommendedName>
        <fullName evidence="3">tRNA threonylcarbamoyladenosine biosynthesis protein TsaE</fullName>
    </recommendedName>
    <alternativeName>
        <fullName evidence="10">t(6)A37 threonylcarbamoyladenosine biosynthesis protein TsaE</fullName>
    </alternativeName>
</protein>
<dbReference type="AlphaFoldDB" id="X0TPE2"/>
<keyword evidence="6" id="KW-0479">Metal-binding</keyword>
<comment type="subcellular location">
    <subcellularLocation>
        <location evidence="1">Cytoplasm</location>
    </subcellularLocation>
</comment>
<comment type="caution">
    <text evidence="11">The sequence shown here is derived from an EMBL/GenBank/DDBJ whole genome shotgun (WGS) entry which is preliminary data.</text>
</comment>
<evidence type="ECO:0000256" key="5">
    <source>
        <dbReference type="ARBA" id="ARBA00022694"/>
    </source>
</evidence>
<dbReference type="GO" id="GO:0005737">
    <property type="term" value="C:cytoplasm"/>
    <property type="evidence" value="ECO:0007669"/>
    <property type="project" value="UniProtKB-SubCell"/>
</dbReference>
<evidence type="ECO:0000256" key="3">
    <source>
        <dbReference type="ARBA" id="ARBA00019010"/>
    </source>
</evidence>